<sequence length="86" mass="9102">MYPDDDFLLGKPGQRESATVVRIALMALAGCLLLLVGVVLQARADSGSLILPPAHAAHTGHSYLVAHGNAKIWTVPDAASTIRFRP</sequence>
<organism evidence="2 3">
    <name type="scientific">Hoeflea olei</name>
    <dbReference type="NCBI Taxonomy" id="1480615"/>
    <lineage>
        <taxon>Bacteria</taxon>
        <taxon>Pseudomonadati</taxon>
        <taxon>Pseudomonadota</taxon>
        <taxon>Alphaproteobacteria</taxon>
        <taxon>Hyphomicrobiales</taxon>
        <taxon>Rhizobiaceae</taxon>
        <taxon>Hoeflea</taxon>
    </lineage>
</organism>
<evidence type="ECO:0000313" key="3">
    <source>
        <dbReference type="Proteomes" id="UP000094795"/>
    </source>
</evidence>
<name>A0A1C1YVB3_9HYPH</name>
<dbReference type="EMBL" id="LQZT01000018">
    <property type="protein sequence ID" value="OCW57290.1"/>
    <property type="molecule type" value="Genomic_DNA"/>
</dbReference>
<keyword evidence="1" id="KW-0472">Membrane</keyword>
<dbReference type="RefSeq" id="WP_066179427.1">
    <property type="nucleotide sequence ID" value="NZ_LQZT01000018.1"/>
</dbReference>
<reference evidence="2 3" key="1">
    <citation type="submission" date="2015-12" db="EMBL/GenBank/DDBJ databases">
        <authorList>
            <person name="Shamseldin A."/>
            <person name="Moawad H."/>
            <person name="Abd El-Rahim W.M."/>
            <person name="Sadowsky M.J."/>
        </authorList>
    </citation>
    <scope>NUCLEOTIDE SEQUENCE [LARGE SCALE GENOMIC DNA]</scope>
    <source>
        <strain evidence="2 3">JC234</strain>
    </source>
</reference>
<keyword evidence="3" id="KW-1185">Reference proteome</keyword>
<feature type="transmembrane region" description="Helical" evidence="1">
    <location>
        <begin position="20"/>
        <end position="40"/>
    </location>
</feature>
<comment type="caution">
    <text evidence="2">The sequence shown here is derived from an EMBL/GenBank/DDBJ whole genome shotgun (WGS) entry which is preliminary data.</text>
</comment>
<gene>
    <name evidence="2" type="ORF">AWJ14_14020</name>
</gene>
<keyword evidence="1" id="KW-1133">Transmembrane helix</keyword>
<dbReference type="Proteomes" id="UP000094795">
    <property type="component" value="Unassembled WGS sequence"/>
</dbReference>
<accession>A0A1C1YVB3</accession>
<evidence type="ECO:0000256" key="1">
    <source>
        <dbReference type="SAM" id="Phobius"/>
    </source>
</evidence>
<proteinExistence type="predicted"/>
<evidence type="ECO:0000313" key="2">
    <source>
        <dbReference type="EMBL" id="OCW57290.1"/>
    </source>
</evidence>
<protein>
    <submittedName>
        <fullName evidence="2">Uncharacterized protein</fullName>
    </submittedName>
</protein>
<keyword evidence="1" id="KW-0812">Transmembrane</keyword>
<dbReference type="AlphaFoldDB" id="A0A1C1YVB3"/>